<reference evidence="2" key="2">
    <citation type="submission" date="2016-05" db="EMBL/GenBank/DDBJ databases">
        <title>Comparative analysis highlights variable genome content of wheat rusts and divergence of the mating loci.</title>
        <authorList>
            <person name="Cuomo C.A."/>
            <person name="Bakkeren G."/>
            <person name="Szabo L."/>
            <person name="Khalil H."/>
            <person name="Joly D."/>
            <person name="Goldberg J."/>
            <person name="Young S."/>
            <person name="Zeng Q."/>
            <person name="Fellers J."/>
        </authorList>
    </citation>
    <scope>NUCLEOTIDE SEQUENCE [LARGE SCALE GENOMIC DNA]</scope>
    <source>
        <strain evidence="2">1-1 BBBD Race 1</strain>
    </source>
</reference>
<feature type="region of interest" description="Disordered" evidence="1">
    <location>
        <begin position="156"/>
        <end position="181"/>
    </location>
</feature>
<feature type="non-terminal residue" evidence="2">
    <location>
        <position position="1"/>
    </location>
</feature>
<dbReference type="AlphaFoldDB" id="A0A180G4D9"/>
<evidence type="ECO:0000313" key="4">
    <source>
        <dbReference type="Proteomes" id="UP000005240"/>
    </source>
</evidence>
<organism evidence="2">
    <name type="scientific">Puccinia triticina (isolate 1-1 / race 1 (BBBD))</name>
    <name type="common">Brown leaf rust fungus</name>
    <dbReference type="NCBI Taxonomy" id="630390"/>
    <lineage>
        <taxon>Eukaryota</taxon>
        <taxon>Fungi</taxon>
        <taxon>Dikarya</taxon>
        <taxon>Basidiomycota</taxon>
        <taxon>Pucciniomycotina</taxon>
        <taxon>Pucciniomycetes</taxon>
        <taxon>Pucciniales</taxon>
        <taxon>Pucciniaceae</taxon>
        <taxon>Puccinia</taxon>
    </lineage>
</organism>
<dbReference type="EnsemblFungi" id="PTTG_10149-t43_1">
    <property type="protein sequence ID" value="PTTG_10149-t43_1-p1"/>
    <property type="gene ID" value="PTTG_10149"/>
</dbReference>
<reference evidence="2" key="1">
    <citation type="submission" date="2009-11" db="EMBL/GenBank/DDBJ databases">
        <authorList>
            <consortium name="The Broad Institute Genome Sequencing Platform"/>
            <person name="Ward D."/>
            <person name="Feldgarden M."/>
            <person name="Earl A."/>
            <person name="Young S.K."/>
            <person name="Zeng Q."/>
            <person name="Koehrsen M."/>
            <person name="Alvarado L."/>
            <person name="Berlin A."/>
            <person name="Bochicchio J."/>
            <person name="Borenstein D."/>
            <person name="Chapman S.B."/>
            <person name="Chen Z."/>
            <person name="Engels R."/>
            <person name="Freedman E."/>
            <person name="Gellesch M."/>
            <person name="Goldberg J."/>
            <person name="Griggs A."/>
            <person name="Gujja S."/>
            <person name="Heilman E."/>
            <person name="Heiman D."/>
            <person name="Hepburn T."/>
            <person name="Howarth C."/>
            <person name="Jen D."/>
            <person name="Larson L."/>
            <person name="Lewis B."/>
            <person name="Mehta T."/>
            <person name="Park D."/>
            <person name="Pearson M."/>
            <person name="Roberts A."/>
            <person name="Saif S."/>
            <person name="Shea T."/>
            <person name="Shenoy N."/>
            <person name="Sisk P."/>
            <person name="Stolte C."/>
            <person name="Sykes S."/>
            <person name="Thomson T."/>
            <person name="Walk T."/>
            <person name="White J."/>
            <person name="Yandava C."/>
            <person name="Izard J."/>
            <person name="Baranova O.V."/>
            <person name="Blanton J.M."/>
            <person name="Tanner A.C."/>
            <person name="Dewhirst F.E."/>
            <person name="Haas B."/>
            <person name="Nusbaum C."/>
            <person name="Birren B."/>
        </authorList>
    </citation>
    <scope>NUCLEOTIDE SEQUENCE [LARGE SCALE GENOMIC DNA]</scope>
    <source>
        <strain evidence="2">1-1 BBBD Race 1</strain>
    </source>
</reference>
<name>A0A180G4D9_PUCT1</name>
<reference evidence="3 4" key="3">
    <citation type="journal article" date="2017" name="G3 (Bethesda)">
        <title>Comparative analysis highlights variable genome content of wheat rusts and divergence of the mating loci.</title>
        <authorList>
            <person name="Cuomo C.A."/>
            <person name="Bakkeren G."/>
            <person name="Khalil H.B."/>
            <person name="Panwar V."/>
            <person name="Joly D."/>
            <person name="Linning R."/>
            <person name="Sakthikumar S."/>
            <person name="Song X."/>
            <person name="Adiconis X."/>
            <person name="Fan L."/>
            <person name="Goldberg J.M."/>
            <person name="Levin J.Z."/>
            <person name="Young S."/>
            <person name="Zeng Q."/>
            <person name="Anikster Y."/>
            <person name="Bruce M."/>
            <person name="Wang M."/>
            <person name="Yin C."/>
            <person name="McCallum B."/>
            <person name="Szabo L.J."/>
            <person name="Hulbert S."/>
            <person name="Chen X."/>
            <person name="Fellers J.P."/>
        </authorList>
    </citation>
    <scope>NUCLEOTIDE SEQUENCE</scope>
    <source>
        <strain evidence="3">isolate 1-1 / race 1 (BBBD)</strain>
        <strain evidence="4">Isolate 1-1 / race 1 (BBBD)</strain>
    </source>
</reference>
<dbReference type="EMBL" id="ADAS02000870">
    <property type="protein sequence ID" value="OAV86713.1"/>
    <property type="molecule type" value="Genomic_DNA"/>
</dbReference>
<reference evidence="3" key="4">
    <citation type="submission" date="2025-05" db="UniProtKB">
        <authorList>
            <consortium name="EnsemblFungi"/>
        </authorList>
    </citation>
    <scope>IDENTIFICATION</scope>
    <source>
        <strain evidence="3">isolate 1-1 / race 1 (BBBD)</strain>
    </source>
</reference>
<sequence>PTSPSSTDSSPTQLKLEERQLQERIKKMKFTTLIRKEGAAPIQEKDASKEMAMYLDPAPSASSAATPACPIIPAISARPSTPKISEHSEKEQTKLRVKKHVDIWKECLKEALLGATPNLRSLLTKAQESQKALQKLIPNDEIKGFVKGWNPWTEKKKFFPAPPKTNKGKRRSLTSKSFHKK</sequence>
<protein>
    <submittedName>
        <fullName evidence="2 3">Uncharacterized protein</fullName>
    </submittedName>
</protein>
<evidence type="ECO:0000313" key="2">
    <source>
        <dbReference type="EMBL" id="OAV86713.1"/>
    </source>
</evidence>
<dbReference type="VEuPathDB" id="FungiDB:PTTG_10149"/>
<keyword evidence="4" id="KW-1185">Reference proteome</keyword>
<evidence type="ECO:0000313" key="3">
    <source>
        <dbReference type="EnsemblFungi" id="PTTG_10149-t43_1-p1"/>
    </source>
</evidence>
<gene>
    <name evidence="2" type="ORF">PTTG_10149</name>
</gene>
<feature type="compositionally biased region" description="Basic residues" evidence="1">
    <location>
        <begin position="166"/>
        <end position="181"/>
    </location>
</feature>
<dbReference type="Proteomes" id="UP000005240">
    <property type="component" value="Unassembled WGS sequence"/>
</dbReference>
<proteinExistence type="predicted"/>
<dbReference type="OrthoDB" id="2508363at2759"/>
<accession>A0A180G4D9</accession>
<evidence type="ECO:0000256" key="1">
    <source>
        <dbReference type="SAM" id="MobiDB-lite"/>
    </source>
</evidence>